<gene>
    <name evidence="1" type="ORF">SIL82_17010</name>
</gene>
<dbReference type="RefSeq" id="WP_010407057.1">
    <property type="nucleotide sequence ID" value="NZ_JAWXXV010000001.1"/>
</dbReference>
<dbReference type="Gene3D" id="3.40.1760.10">
    <property type="entry name" value="YfbM-like super family"/>
    <property type="match status" value="1"/>
</dbReference>
<dbReference type="Pfam" id="PF08974">
    <property type="entry name" value="DUF1877"/>
    <property type="match status" value="1"/>
</dbReference>
<dbReference type="InterPro" id="IPR035944">
    <property type="entry name" value="YfbM-like_sf"/>
</dbReference>
<organism evidence="1 2">
    <name type="scientific">Sphingomonas echinoides</name>
    <dbReference type="NCBI Taxonomy" id="59803"/>
    <lineage>
        <taxon>Bacteria</taxon>
        <taxon>Pseudomonadati</taxon>
        <taxon>Pseudomonadota</taxon>
        <taxon>Alphaproteobacteria</taxon>
        <taxon>Sphingomonadales</taxon>
        <taxon>Sphingomonadaceae</taxon>
        <taxon>Sphingomonas</taxon>
    </lineage>
</organism>
<evidence type="ECO:0000313" key="2">
    <source>
        <dbReference type="Proteomes" id="UP001279660"/>
    </source>
</evidence>
<protein>
    <submittedName>
        <fullName evidence="1">DUF1877 family protein</fullName>
    </submittedName>
</protein>
<reference evidence="1 2" key="1">
    <citation type="submission" date="2023-11" db="EMBL/GenBank/DDBJ databases">
        <title>MicrobeMod: A computational toolkit for identifying prokaryotic methylation and restriction-modification with nanopore sequencing.</title>
        <authorList>
            <person name="Crits-Christoph A."/>
            <person name="Kang S.C."/>
            <person name="Lee H."/>
            <person name="Ostrov N."/>
        </authorList>
    </citation>
    <scope>NUCLEOTIDE SEQUENCE [LARGE SCALE GENOMIC DNA]</scope>
    <source>
        <strain evidence="1 2">ATCC 14820</strain>
    </source>
</reference>
<dbReference type="SUPFAM" id="SSF111069">
    <property type="entry name" value="Hypothetical protein yfbM"/>
    <property type="match status" value="1"/>
</dbReference>
<dbReference type="EMBL" id="JAWXXV010000001">
    <property type="protein sequence ID" value="MDX5985958.1"/>
    <property type="molecule type" value="Genomic_DNA"/>
</dbReference>
<comment type="caution">
    <text evidence="1">The sequence shown here is derived from an EMBL/GenBank/DDBJ whole genome shotgun (WGS) entry which is preliminary data.</text>
</comment>
<accession>A0ABU4PS38</accession>
<sequence length="165" mass="17936">MGMVMYLRRASPSDIAALRRDPSEVQKFAFEDGDVEADLIEFDKAWHALHFMLTGAAYDSHSPLGIIADIGEAVSQDVDGLDEFWIISPEEMQAFDTAFRQIDDAALSGRYDNAAMLESDIYLADAFADDGDELALEYILQGVPALRRLSAACAAAGDGAVRILA</sequence>
<dbReference type="Proteomes" id="UP001279660">
    <property type="component" value="Unassembled WGS sequence"/>
</dbReference>
<evidence type="ECO:0000313" key="1">
    <source>
        <dbReference type="EMBL" id="MDX5985958.1"/>
    </source>
</evidence>
<keyword evidence="2" id="KW-1185">Reference proteome</keyword>
<proteinExistence type="predicted"/>
<name>A0ABU4PS38_9SPHN</name>
<dbReference type="InterPro" id="IPR015068">
    <property type="entry name" value="DUF1877"/>
</dbReference>